<proteinExistence type="predicted"/>
<dbReference type="RefSeq" id="WP_163681160.1">
    <property type="nucleotide sequence ID" value="NZ_JAAIYP010000039.1"/>
</dbReference>
<sequence length="76" mass="8317">MSAKQENSLLDFSDLKARNIIRSRSALHRQIEAGNFPAPIRFPNGRIAWRESAINTWLASLEAAAPSTGSPQNATP</sequence>
<dbReference type="Proteomes" id="UP000480684">
    <property type="component" value="Unassembled WGS sequence"/>
</dbReference>
<dbReference type="Gene3D" id="1.10.238.160">
    <property type="match status" value="1"/>
</dbReference>
<comment type="caution">
    <text evidence="1">The sequence shown here is derived from an EMBL/GenBank/DDBJ whole genome shotgun (WGS) entry which is preliminary data.</text>
</comment>
<reference evidence="1 2" key="1">
    <citation type="submission" date="2020-02" db="EMBL/GenBank/DDBJ databases">
        <authorList>
            <person name="Dziuba M."/>
            <person name="Kuznetsov B."/>
            <person name="Mardanov A."/>
            <person name="Ravin N."/>
            <person name="Grouzdev D."/>
        </authorList>
    </citation>
    <scope>NUCLEOTIDE SEQUENCE [LARGE SCALE GENOMIC DNA]</scope>
    <source>
        <strain evidence="1 2">SpK</strain>
    </source>
</reference>
<keyword evidence="2" id="KW-1185">Reference proteome</keyword>
<evidence type="ECO:0000313" key="2">
    <source>
        <dbReference type="Proteomes" id="UP000480684"/>
    </source>
</evidence>
<dbReference type="AlphaFoldDB" id="A0A7C9QVQ2"/>
<protein>
    <submittedName>
        <fullName evidence="1">AlpA family phage regulatory protein</fullName>
    </submittedName>
</protein>
<dbReference type="InterPro" id="IPR010260">
    <property type="entry name" value="AlpA"/>
</dbReference>
<organism evidence="1 2">
    <name type="scientific">Magnetospirillum aberrantis SpK</name>
    <dbReference type="NCBI Taxonomy" id="908842"/>
    <lineage>
        <taxon>Bacteria</taxon>
        <taxon>Pseudomonadati</taxon>
        <taxon>Pseudomonadota</taxon>
        <taxon>Alphaproteobacteria</taxon>
        <taxon>Rhodospirillales</taxon>
        <taxon>Rhodospirillaceae</taxon>
        <taxon>Magnetospirillum</taxon>
    </lineage>
</organism>
<dbReference type="EMBL" id="JAAIYP010000039">
    <property type="protein sequence ID" value="NFV81299.1"/>
    <property type="molecule type" value="Genomic_DNA"/>
</dbReference>
<evidence type="ECO:0000313" key="1">
    <source>
        <dbReference type="EMBL" id="NFV81299.1"/>
    </source>
</evidence>
<accession>A0A7C9QVQ2</accession>
<dbReference type="Pfam" id="PF05930">
    <property type="entry name" value="Phage_AlpA"/>
    <property type="match status" value="1"/>
</dbReference>
<name>A0A7C9QVQ2_9PROT</name>
<gene>
    <name evidence="1" type="ORF">G4223_14365</name>
</gene>